<dbReference type="OrthoDB" id="5309154at2759"/>
<name>A0A6A5W097_9PLEO</name>
<evidence type="ECO:0000313" key="2">
    <source>
        <dbReference type="EMBL" id="KAF1995203.1"/>
    </source>
</evidence>
<organism evidence="2 3">
    <name type="scientific">Amniculicola lignicola CBS 123094</name>
    <dbReference type="NCBI Taxonomy" id="1392246"/>
    <lineage>
        <taxon>Eukaryota</taxon>
        <taxon>Fungi</taxon>
        <taxon>Dikarya</taxon>
        <taxon>Ascomycota</taxon>
        <taxon>Pezizomycotina</taxon>
        <taxon>Dothideomycetes</taxon>
        <taxon>Pleosporomycetidae</taxon>
        <taxon>Pleosporales</taxon>
        <taxon>Amniculicolaceae</taxon>
        <taxon>Amniculicola</taxon>
    </lineage>
</organism>
<feature type="region of interest" description="Disordered" evidence="1">
    <location>
        <begin position="495"/>
        <end position="640"/>
    </location>
</feature>
<dbReference type="Proteomes" id="UP000799779">
    <property type="component" value="Unassembled WGS sequence"/>
</dbReference>
<evidence type="ECO:0000313" key="3">
    <source>
        <dbReference type="Proteomes" id="UP000799779"/>
    </source>
</evidence>
<evidence type="ECO:0000256" key="1">
    <source>
        <dbReference type="SAM" id="MobiDB-lite"/>
    </source>
</evidence>
<feature type="compositionally biased region" description="Polar residues" evidence="1">
    <location>
        <begin position="499"/>
        <end position="514"/>
    </location>
</feature>
<sequence length="722" mass="77348">MKIVEKGTDWDAEVNFFINGVGPVDEYDQYFDKKKRIVGCFVGVEEHEKIMIQSSFHGTAKRIHADVFIDGVCRKAAVYSAKPEANAKNHTTKFNFNKFLYNLSTGVIDTDVSIVLIPSHIQFVEGAEETLGTVELQLSVEREAGEEHPIFDATMYYDESESVREKQKTVGYKSLAPEFQTTFDPEFAPLALRDANKNLKTIQAKRPGLEVWATFQFHYRSKQAIEDNGLPLTYDANAKGKAKFKIPICQFAIDDDGSGSVSGDTSLTRQSTRAPSVTSTLIGGNGKGKDSLAASSSRQTPTQRATSDPPKMATLAAPNGAGNSALHLFKELDGHENELSDGAKTETSAFNPAFEAIQQSSAADIVVDSLPAPVDDMADHTTEAVDGLKDQAVGDEQLNGGAATAKGTGLDEALKKSSEGTEINQHGASNGGDHELEEEANGQLREHAMKNDIPVGDTVPKTNSVATNDHTDEDVVPTSNFGSAKQSDLVIANGVGKATNGSTNKSNLGTTKGNSKPAKTSSTEKAAAAEKTKATTKTNTPKAAPKPKEATQTKTPKKGNKPAAATTTPKASSKGASTKRAIEAAASGTPNAKKTKPTPTSTATFSSEPASTSTSARPTPIPVPAYTPMCPSPSPSQTSSTLIAVQLAQARLQLANEKRKNEDIAKKQEEVNERLANADEEKMMRALEKVQRESEELGRRNREGAETLREMERLLEEVEGMD</sequence>
<feature type="compositionally biased region" description="Polar residues" evidence="1">
    <location>
        <begin position="293"/>
        <end position="306"/>
    </location>
</feature>
<gene>
    <name evidence="2" type="ORF">P154DRAFT_566888</name>
</gene>
<reference evidence="2" key="1">
    <citation type="journal article" date="2020" name="Stud. Mycol.">
        <title>101 Dothideomycetes genomes: a test case for predicting lifestyles and emergence of pathogens.</title>
        <authorList>
            <person name="Haridas S."/>
            <person name="Albert R."/>
            <person name="Binder M."/>
            <person name="Bloem J."/>
            <person name="Labutti K."/>
            <person name="Salamov A."/>
            <person name="Andreopoulos B."/>
            <person name="Baker S."/>
            <person name="Barry K."/>
            <person name="Bills G."/>
            <person name="Bluhm B."/>
            <person name="Cannon C."/>
            <person name="Castanera R."/>
            <person name="Culley D."/>
            <person name="Daum C."/>
            <person name="Ezra D."/>
            <person name="Gonzalez J."/>
            <person name="Henrissat B."/>
            <person name="Kuo A."/>
            <person name="Liang C."/>
            <person name="Lipzen A."/>
            <person name="Lutzoni F."/>
            <person name="Magnuson J."/>
            <person name="Mondo S."/>
            <person name="Nolan M."/>
            <person name="Ohm R."/>
            <person name="Pangilinan J."/>
            <person name="Park H.-J."/>
            <person name="Ramirez L."/>
            <person name="Alfaro M."/>
            <person name="Sun H."/>
            <person name="Tritt A."/>
            <person name="Yoshinaga Y."/>
            <person name="Zwiers L.-H."/>
            <person name="Turgeon B."/>
            <person name="Goodwin S."/>
            <person name="Spatafora J."/>
            <person name="Crous P."/>
            <person name="Grigoriev I."/>
        </authorList>
    </citation>
    <scope>NUCLEOTIDE SEQUENCE</scope>
    <source>
        <strain evidence="2">CBS 123094</strain>
    </source>
</reference>
<feature type="compositionally biased region" description="Pro residues" evidence="1">
    <location>
        <begin position="619"/>
        <end position="634"/>
    </location>
</feature>
<feature type="region of interest" description="Disordered" evidence="1">
    <location>
        <begin position="451"/>
        <end position="481"/>
    </location>
</feature>
<feature type="region of interest" description="Disordered" evidence="1">
    <location>
        <begin position="258"/>
        <end position="320"/>
    </location>
</feature>
<proteinExistence type="predicted"/>
<feature type="compositionally biased region" description="Low complexity" evidence="1">
    <location>
        <begin position="561"/>
        <end position="579"/>
    </location>
</feature>
<feature type="region of interest" description="Disordered" evidence="1">
    <location>
        <begin position="689"/>
        <end position="708"/>
    </location>
</feature>
<feature type="compositionally biased region" description="Low complexity" evidence="1">
    <location>
        <begin position="589"/>
        <end position="618"/>
    </location>
</feature>
<dbReference type="AlphaFoldDB" id="A0A6A5W097"/>
<feature type="region of interest" description="Disordered" evidence="1">
    <location>
        <begin position="415"/>
        <end position="435"/>
    </location>
</feature>
<protein>
    <submittedName>
        <fullName evidence="2">Uncharacterized protein</fullName>
    </submittedName>
</protein>
<dbReference type="EMBL" id="ML977644">
    <property type="protein sequence ID" value="KAF1995203.1"/>
    <property type="molecule type" value="Genomic_DNA"/>
</dbReference>
<feature type="compositionally biased region" description="Low complexity" evidence="1">
    <location>
        <begin position="515"/>
        <end position="526"/>
    </location>
</feature>
<keyword evidence="3" id="KW-1185">Reference proteome</keyword>
<accession>A0A6A5W097</accession>
<feature type="compositionally biased region" description="Polar residues" evidence="1">
    <location>
        <begin position="267"/>
        <end position="282"/>
    </location>
</feature>